<evidence type="ECO:0000259" key="8">
    <source>
        <dbReference type="Pfam" id="PF18137"/>
    </source>
</evidence>
<keyword evidence="3" id="KW-0235">DNA replication</keyword>
<evidence type="ECO:0000256" key="1">
    <source>
        <dbReference type="ARBA" id="ARBA00004123"/>
    </source>
</evidence>
<dbReference type="OrthoDB" id="10265211at2759"/>
<dbReference type="InterPro" id="IPR020795">
    <property type="entry name" value="ORC3"/>
</dbReference>
<sequence>MDAEAFEDALDLSRDKSQNQGVYIYQPPKPGKASGERPSKRRKVSSTANPEHDTKVPSFMPLLNGAESADCVQQRYDTYKQLWAEQEHKIQEILEDVDSGVLSDVLSFVRETSPQTCNGCIPTALITVGSNVSSLSRLLSRLNDQLMSTNEGGVIVLESGDAPNLKTSLKNIIRAAVTNTEGNDGFQRFLTDRSGPRMLGYDLDLLYDYVQRRGTKKLVLALRDSEAFDPALLTDLLSLFKSWLDRIPFTVMLGISTSVELFEGRLPRSCVSLLQGKHFEVQEAGNSVDRIFEALQTDPAGKLWVGRNVTSTLFEKARDSFQTPEAFSRMVKYSYMSHFFANPLSTLLGSAHSSILSQNPFSEVIRNLPSFRMLCEDLVESGSTEEVRKMLDEDEYLLQTAIANLEAGQDAMRHLFRAVLLIHKCLRHTQTSKKMSVSDLSVRALSGDLGESPIVEDMLASVKAMDSEQLLEVLEVLQNTLSDDSPLAEIQNDLKSLMEEHPDSRPFHSEYNINNSVVTTTVVHQRVKLTKGKANLRAQDVEYNKIIDRLAGAFIEYFSETLIRPTDLFMNEAFLFDLRNPLKEVFTPRPRFAIERALATPFDYLISSSPDAETRISSRQPPASILYQLYLESGALVNVHDLWQAFYAVFESDQSDKCDDREIMALFYGALSDMKTFGMIKNSRKKTDHLAKSTWIGL</sequence>
<feature type="domain" description="Origin recognition complex subunit 3 winged helix C-terminal" evidence="8">
    <location>
        <begin position="591"/>
        <end position="695"/>
    </location>
</feature>
<dbReference type="Pfam" id="PF18137">
    <property type="entry name" value="WHD_ORC"/>
    <property type="match status" value="1"/>
</dbReference>
<feature type="region of interest" description="Disordered" evidence="6">
    <location>
        <begin position="1"/>
        <end position="56"/>
    </location>
</feature>
<organism evidence="9 10">
    <name type="scientific">Penicillium chermesinum</name>
    <dbReference type="NCBI Taxonomy" id="63820"/>
    <lineage>
        <taxon>Eukaryota</taxon>
        <taxon>Fungi</taxon>
        <taxon>Dikarya</taxon>
        <taxon>Ascomycota</taxon>
        <taxon>Pezizomycotina</taxon>
        <taxon>Eurotiomycetes</taxon>
        <taxon>Eurotiomycetidae</taxon>
        <taxon>Eurotiales</taxon>
        <taxon>Aspergillaceae</taxon>
        <taxon>Penicillium</taxon>
    </lineage>
</organism>
<dbReference type="GO" id="GO:0003688">
    <property type="term" value="F:DNA replication origin binding"/>
    <property type="evidence" value="ECO:0007669"/>
    <property type="project" value="TreeGrafter"/>
</dbReference>
<feature type="compositionally biased region" description="Acidic residues" evidence="6">
    <location>
        <begin position="1"/>
        <end position="10"/>
    </location>
</feature>
<dbReference type="GO" id="GO:0006270">
    <property type="term" value="P:DNA replication initiation"/>
    <property type="evidence" value="ECO:0007669"/>
    <property type="project" value="TreeGrafter"/>
</dbReference>
<evidence type="ECO:0008006" key="11">
    <source>
        <dbReference type="Google" id="ProtNLM"/>
    </source>
</evidence>
<dbReference type="GO" id="GO:0005664">
    <property type="term" value="C:nuclear origin of replication recognition complex"/>
    <property type="evidence" value="ECO:0007669"/>
    <property type="project" value="InterPro"/>
</dbReference>
<dbReference type="GO" id="GO:0005656">
    <property type="term" value="C:nuclear pre-replicative complex"/>
    <property type="evidence" value="ECO:0007669"/>
    <property type="project" value="TreeGrafter"/>
</dbReference>
<evidence type="ECO:0000256" key="4">
    <source>
        <dbReference type="ARBA" id="ARBA00023125"/>
    </source>
</evidence>
<protein>
    <recommendedName>
        <fullName evidence="11">Origin recognition complex subunit 3</fullName>
    </recommendedName>
</protein>
<accession>A0A9W9PHK7</accession>
<evidence type="ECO:0000256" key="2">
    <source>
        <dbReference type="ARBA" id="ARBA00010977"/>
    </source>
</evidence>
<evidence type="ECO:0000256" key="3">
    <source>
        <dbReference type="ARBA" id="ARBA00022705"/>
    </source>
</evidence>
<dbReference type="Pfam" id="PF07034">
    <property type="entry name" value="ORC3_N"/>
    <property type="match status" value="1"/>
</dbReference>
<comment type="subcellular location">
    <subcellularLocation>
        <location evidence="1">Nucleus</location>
    </subcellularLocation>
</comment>
<dbReference type="GeneID" id="83198578"/>
<dbReference type="AlphaFoldDB" id="A0A9W9PHK7"/>
<dbReference type="InterPro" id="IPR040855">
    <property type="entry name" value="ORC_WH_C"/>
</dbReference>
<comment type="caution">
    <text evidence="9">The sequence shown here is derived from an EMBL/GenBank/DDBJ whole genome shotgun (WGS) entry which is preliminary data.</text>
</comment>
<dbReference type="PANTHER" id="PTHR12748">
    <property type="entry name" value="ORIGIN RECOGNITION COMPLEX SUBUNIT 3"/>
    <property type="match status" value="1"/>
</dbReference>
<dbReference type="GO" id="GO:0031261">
    <property type="term" value="C:DNA replication preinitiation complex"/>
    <property type="evidence" value="ECO:0007669"/>
    <property type="project" value="TreeGrafter"/>
</dbReference>
<dbReference type="PANTHER" id="PTHR12748:SF0">
    <property type="entry name" value="ORIGIN RECOGNITION COMPLEX SUBUNIT 3"/>
    <property type="match status" value="1"/>
</dbReference>
<dbReference type="RefSeq" id="XP_058334416.1">
    <property type="nucleotide sequence ID" value="XM_058471275.1"/>
</dbReference>
<feature type="domain" description="Origin recognition complex subunit 3 N-terminal" evidence="7">
    <location>
        <begin position="19"/>
        <end position="347"/>
    </location>
</feature>
<evidence type="ECO:0000313" key="9">
    <source>
        <dbReference type="EMBL" id="KAJ5246995.1"/>
    </source>
</evidence>
<gene>
    <name evidence="9" type="ORF">N7468_001978</name>
</gene>
<comment type="similarity">
    <text evidence="2">Belongs to the ORC3 family.</text>
</comment>
<keyword evidence="4" id="KW-0238">DNA-binding</keyword>
<evidence type="ECO:0000313" key="10">
    <source>
        <dbReference type="Proteomes" id="UP001150941"/>
    </source>
</evidence>
<dbReference type="CDD" id="cd20704">
    <property type="entry name" value="Orc3"/>
    <property type="match status" value="1"/>
</dbReference>
<reference evidence="9" key="1">
    <citation type="submission" date="2022-11" db="EMBL/GenBank/DDBJ databases">
        <authorList>
            <person name="Petersen C."/>
        </authorList>
    </citation>
    <scope>NUCLEOTIDE SEQUENCE</scope>
    <source>
        <strain evidence="9">IBT 19713</strain>
    </source>
</reference>
<dbReference type="InterPro" id="IPR045667">
    <property type="entry name" value="ORC3_N"/>
</dbReference>
<reference evidence="9" key="2">
    <citation type="journal article" date="2023" name="IMA Fungus">
        <title>Comparative genomic study of the Penicillium genus elucidates a diverse pangenome and 15 lateral gene transfer events.</title>
        <authorList>
            <person name="Petersen C."/>
            <person name="Sorensen T."/>
            <person name="Nielsen M.R."/>
            <person name="Sondergaard T.E."/>
            <person name="Sorensen J.L."/>
            <person name="Fitzpatrick D.A."/>
            <person name="Frisvad J.C."/>
            <person name="Nielsen K.L."/>
        </authorList>
    </citation>
    <scope>NUCLEOTIDE SEQUENCE</scope>
    <source>
        <strain evidence="9">IBT 19713</strain>
    </source>
</reference>
<proteinExistence type="inferred from homology"/>
<evidence type="ECO:0000259" key="7">
    <source>
        <dbReference type="Pfam" id="PF07034"/>
    </source>
</evidence>
<name>A0A9W9PHK7_9EURO</name>
<dbReference type="EMBL" id="JAPQKS010000002">
    <property type="protein sequence ID" value="KAJ5246995.1"/>
    <property type="molecule type" value="Genomic_DNA"/>
</dbReference>
<keyword evidence="10" id="KW-1185">Reference proteome</keyword>
<dbReference type="Proteomes" id="UP001150941">
    <property type="component" value="Unassembled WGS sequence"/>
</dbReference>
<evidence type="ECO:0000256" key="6">
    <source>
        <dbReference type="SAM" id="MobiDB-lite"/>
    </source>
</evidence>
<evidence type="ECO:0000256" key="5">
    <source>
        <dbReference type="ARBA" id="ARBA00023242"/>
    </source>
</evidence>
<keyword evidence="5" id="KW-0539">Nucleus</keyword>